<dbReference type="Proteomes" id="UP000076630">
    <property type="component" value="Unassembled WGS sequence"/>
</dbReference>
<accession>A0A164A424</accession>
<dbReference type="GO" id="GO:0016020">
    <property type="term" value="C:membrane"/>
    <property type="evidence" value="ECO:0007669"/>
    <property type="project" value="InterPro"/>
</dbReference>
<proteinExistence type="predicted"/>
<feature type="transmembrane region" description="Helical" evidence="1">
    <location>
        <begin position="251"/>
        <end position="272"/>
    </location>
</feature>
<dbReference type="Gene3D" id="1.20.1300.10">
    <property type="entry name" value="Fumarate reductase/succinate dehydrogenase, transmembrane subunit"/>
    <property type="match status" value="1"/>
</dbReference>
<protein>
    <submittedName>
        <fullName evidence="2 3">Succinate dehydrogenase</fullName>
    </submittedName>
</protein>
<evidence type="ECO:0000313" key="5">
    <source>
        <dbReference type="Proteomes" id="UP000183077"/>
    </source>
</evidence>
<dbReference type="EMBL" id="FNYS01000001">
    <property type="protein sequence ID" value="SEI53139.1"/>
    <property type="molecule type" value="Genomic_DNA"/>
</dbReference>
<gene>
    <name evidence="2" type="ORF">AV926_05245</name>
    <name evidence="3" type="ORF">SAMN04488018_101406</name>
</gene>
<evidence type="ECO:0000313" key="3">
    <source>
        <dbReference type="EMBL" id="SEI53139.1"/>
    </source>
</evidence>
<name>A0A164A424_9FLAO</name>
<keyword evidence="1" id="KW-1133">Transmembrane helix</keyword>
<dbReference type="NCBIfam" id="TIGR02046">
    <property type="entry name" value="sdhC_b558_fam"/>
    <property type="match status" value="1"/>
</dbReference>
<keyword evidence="4" id="KW-1185">Reference proteome</keyword>
<reference evidence="3 5" key="2">
    <citation type="submission" date="2016-10" db="EMBL/GenBank/DDBJ databases">
        <authorList>
            <person name="de Groot N.N."/>
        </authorList>
    </citation>
    <scope>NUCLEOTIDE SEQUENCE [LARGE SCALE GENOMIC DNA]</scope>
    <source>
        <strain evidence="3 5">DSM 23048</strain>
    </source>
</reference>
<dbReference type="GeneID" id="82255635"/>
<dbReference type="SUPFAM" id="SSF81343">
    <property type="entry name" value="Fumarate reductase respiratory complex transmembrane subunits"/>
    <property type="match status" value="1"/>
</dbReference>
<sequence>MAKSALLKSSLAKKYWMALTGLFLCLFLVGHLAGNLQLIFGDASAFNEYALFMTTNPAVKVLSYVTYISILFHAIDGIVLTIQNKKARPIGYAKNNAAANSSFSSRNMAILGTLLLVFIVTHMANFWAKMHFAEMPLQKVEVKVEGQEPVLIYKTVQQQAIPVNAVEMGQLEVKGTQFFQPGTDLKVADGYKDLHKITVEFFKNEKTGLIATIAYVLAMVVLGFHLSHGFGSAFQSLGVNNPKYRGCIKGLSFIIAYVIPALFAIIPVYIHFFK</sequence>
<dbReference type="EMBL" id="LQNU01000041">
    <property type="protein sequence ID" value="KZE82953.1"/>
    <property type="molecule type" value="Genomic_DNA"/>
</dbReference>
<evidence type="ECO:0000313" key="4">
    <source>
        <dbReference type="Proteomes" id="UP000076630"/>
    </source>
</evidence>
<keyword evidence="1" id="KW-0812">Transmembrane</keyword>
<reference evidence="2 4" key="1">
    <citation type="submission" date="2016-01" db="EMBL/GenBank/DDBJ databases">
        <title>Whole genome sequencing of Myroides marinus L41.</title>
        <authorList>
            <person name="Hong K.W."/>
        </authorList>
    </citation>
    <scope>NUCLEOTIDE SEQUENCE [LARGE SCALE GENOMIC DNA]</scope>
    <source>
        <strain evidence="2 4">L41</strain>
    </source>
</reference>
<dbReference type="AlphaFoldDB" id="A0A164A424"/>
<dbReference type="Proteomes" id="UP000183077">
    <property type="component" value="Unassembled WGS sequence"/>
</dbReference>
<dbReference type="InterPro" id="IPR034804">
    <property type="entry name" value="SQR/QFR_C/D"/>
</dbReference>
<organism evidence="2 4">
    <name type="scientific">Myroides marinus</name>
    <dbReference type="NCBI Taxonomy" id="703342"/>
    <lineage>
        <taxon>Bacteria</taxon>
        <taxon>Pseudomonadati</taxon>
        <taxon>Bacteroidota</taxon>
        <taxon>Flavobacteriia</taxon>
        <taxon>Flavobacteriales</taxon>
        <taxon>Flavobacteriaceae</taxon>
        <taxon>Myroides</taxon>
    </lineage>
</organism>
<feature type="transmembrane region" description="Helical" evidence="1">
    <location>
        <begin position="209"/>
        <end position="230"/>
    </location>
</feature>
<evidence type="ECO:0000256" key="1">
    <source>
        <dbReference type="SAM" id="Phobius"/>
    </source>
</evidence>
<dbReference type="CDD" id="cd03498">
    <property type="entry name" value="SQR_TypeB_2_TM"/>
    <property type="match status" value="1"/>
</dbReference>
<evidence type="ECO:0000313" key="2">
    <source>
        <dbReference type="EMBL" id="KZE82953.1"/>
    </source>
</evidence>
<feature type="transmembrane region" description="Helical" evidence="1">
    <location>
        <begin position="65"/>
        <end position="82"/>
    </location>
</feature>
<dbReference type="OrthoDB" id="9802842at2"/>
<dbReference type="InterPro" id="IPR011138">
    <property type="entry name" value="Cytochrome_b-558"/>
</dbReference>
<keyword evidence="1" id="KW-0472">Membrane</keyword>
<dbReference type="RefSeq" id="WP_038986988.1">
    <property type="nucleotide sequence ID" value="NZ_FNYS01000001.1"/>
</dbReference>
<feature type="transmembrane region" description="Helical" evidence="1">
    <location>
        <begin position="108"/>
        <end position="128"/>
    </location>
</feature>